<keyword evidence="2" id="KW-0378">Hydrolase</keyword>
<dbReference type="InterPro" id="IPR029058">
    <property type="entry name" value="AB_hydrolase_fold"/>
</dbReference>
<evidence type="ECO:0000259" key="3">
    <source>
        <dbReference type="Pfam" id="PF02230"/>
    </source>
</evidence>
<evidence type="ECO:0000313" key="5">
    <source>
        <dbReference type="Proteomes" id="UP000093482"/>
    </source>
</evidence>
<organism evidence="4 5">
    <name type="scientific">Caryophanon latum</name>
    <dbReference type="NCBI Taxonomy" id="33977"/>
    <lineage>
        <taxon>Bacteria</taxon>
        <taxon>Bacillati</taxon>
        <taxon>Bacillota</taxon>
        <taxon>Bacilli</taxon>
        <taxon>Bacillales</taxon>
        <taxon>Caryophanaceae</taxon>
        <taxon>Caryophanon</taxon>
    </lineage>
</organism>
<dbReference type="EMBL" id="MATO01000035">
    <property type="protein sequence ID" value="OCS90622.1"/>
    <property type="molecule type" value="Genomic_DNA"/>
</dbReference>
<proteinExistence type="inferred from homology"/>
<dbReference type="InterPro" id="IPR050565">
    <property type="entry name" value="LYPA1-2/EST-like"/>
</dbReference>
<reference evidence="4 5" key="1">
    <citation type="submission" date="2016-07" db="EMBL/GenBank/DDBJ databases">
        <title>Caryophanon latum genome sequencing.</title>
        <authorList>
            <person name="Verma A."/>
            <person name="Pal Y."/>
            <person name="Krishnamurthi S."/>
        </authorList>
    </citation>
    <scope>NUCLEOTIDE SEQUENCE [LARGE SCALE GENOMIC DNA]</scope>
    <source>
        <strain evidence="4 5">DSM 14151</strain>
    </source>
</reference>
<dbReference type="Proteomes" id="UP000093482">
    <property type="component" value="Unassembled WGS sequence"/>
</dbReference>
<dbReference type="Gene3D" id="3.40.50.1820">
    <property type="entry name" value="alpha/beta hydrolase"/>
    <property type="match status" value="1"/>
</dbReference>
<dbReference type="SUPFAM" id="SSF53474">
    <property type="entry name" value="alpha/beta-Hydrolases"/>
    <property type="match status" value="1"/>
</dbReference>
<name>A0A1C0YTZ7_9BACL</name>
<dbReference type="InterPro" id="IPR003140">
    <property type="entry name" value="PLipase/COase/thioEstase"/>
</dbReference>
<accession>A0A1C0YTZ7</accession>
<evidence type="ECO:0000256" key="1">
    <source>
        <dbReference type="ARBA" id="ARBA00006499"/>
    </source>
</evidence>
<protein>
    <submittedName>
        <fullName evidence="4">Esterase</fullName>
    </submittedName>
</protein>
<dbReference type="OrthoDB" id="9795555at2"/>
<dbReference type="AlphaFoldDB" id="A0A1C0YTZ7"/>
<dbReference type="GO" id="GO:0016787">
    <property type="term" value="F:hydrolase activity"/>
    <property type="evidence" value="ECO:0007669"/>
    <property type="project" value="UniProtKB-KW"/>
</dbReference>
<evidence type="ECO:0000256" key="2">
    <source>
        <dbReference type="ARBA" id="ARBA00022801"/>
    </source>
</evidence>
<comment type="similarity">
    <text evidence="1">Belongs to the AB hydrolase superfamily. AB hydrolase 2 family.</text>
</comment>
<gene>
    <name evidence="4" type="ORF">A6K76_10765</name>
</gene>
<dbReference type="PANTHER" id="PTHR10655">
    <property type="entry name" value="LYSOPHOSPHOLIPASE-RELATED"/>
    <property type="match status" value="1"/>
</dbReference>
<dbReference type="Pfam" id="PF02230">
    <property type="entry name" value="Abhydrolase_2"/>
    <property type="match status" value="1"/>
</dbReference>
<feature type="domain" description="Phospholipase/carboxylesterase/thioesterase" evidence="3">
    <location>
        <begin position="16"/>
        <end position="207"/>
    </location>
</feature>
<comment type="caution">
    <text evidence="4">The sequence shown here is derived from an EMBL/GenBank/DDBJ whole genome shotgun (WGS) entry which is preliminary data.</text>
</comment>
<sequence length="211" mass="23780">MQSPYDFKHIAPTYANEKQPAIFLLHGMGSNEDDLFQLTTAVDGACHIFSLRGPISATPGYAFYLEQEGEPVRQVFDQVLMHTQKFIFEAIQEYDLDLESIYVMGFNQGAVLAQSLALTMGNTLAGIVALSGFLPKFVEEEYAKRDVDRMNVFMSHGTYDYVVPFEWAEHAKEVFEERGANVSFFSYEDGHGVTPQNLEDLSAFLKAQLLH</sequence>
<evidence type="ECO:0000313" key="4">
    <source>
        <dbReference type="EMBL" id="OCS90622.1"/>
    </source>
</evidence>
<keyword evidence="5" id="KW-1185">Reference proteome</keyword>
<dbReference type="PANTHER" id="PTHR10655:SF17">
    <property type="entry name" value="LYSOPHOSPHOLIPASE-LIKE PROTEIN 1"/>
    <property type="match status" value="1"/>
</dbReference>
<dbReference type="RefSeq" id="WP_066464485.1">
    <property type="nucleotide sequence ID" value="NZ_MATO01000035.1"/>
</dbReference>